<dbReference type="PROSITE" id="PS01124">
    <property type="entry name" value="HTH_ARAC_FAMILY_2"/>
    <property type="match status" value="1"/>
</dbReference>
<evidence type="ECO:0000256" key="4">
    <source>
        <dbReference type="SAM" id="Coils"/>
    </source>
</evidence>
<dbReference type="PROSITE" id="PS50983">
    <property type="entry name" value="FE_B12_PBP"/>
    <property type="match status" value="1"/>
</dbReference>
<keyword evidence="2" id="KW-0238">DNA-binding</keyword>
<evidence type="ECO:0000256" key="1">
    <source>
        <dbReference type="ARBA" id="ARBA00023015"/>
    </source>
</evidence>
<protein>
    <submittedName>
        <fullName evidence="7">Helix-turn-helix domain-containing protein</fullName>
    </submittedName>
</protein>
<evidence type="ECO:0000313" key="8">
    <source>
        <dbReference type="Proteomes" id="UP001589619"/>
    </source>
</evidence>
<sequence>MSRHHSEHPLYLLSSIRLRKLPFAPAAKSRNIPFHALCFPIKGEGTLLIDGEVYKLAPFELFYFSPGMNVTVCSPHEPIEYYVVLFAPMIVKQAGGKLSIEAASTLPHPLPQGRIPIRSAVQMLHAFRNLEAAAQSEPFASRLELERLIDALTRQSPAGDRTLDERIEASIGHMTKHMASKLSLGQLAAASRLAPSAYSRLFKKNTGMLPIEYLTDLRIEEAKKLLMQPDSRVKEVSASVGFCNEFYFSRTFQRITGVSPTLYMKRGRLRIAVASSMNFRDNLNSMGVEPVAAADLYQYPWMDDEAHRLLCRQQLQRLAEERPDLIIGDHYHQEYRDDLKRIGPTVILDRSDWNWRLIHLKIAELASREREAEHEIARLEVRAHEMRGKLRRLYGDDRVTVMQVNHRLVGIQGSGNHPLNELLFTELGLRNGTLAPADSWRMEIEPELLPHFETDHIFIQKHHLLAGSERIADRLQKTVSWNTNDAVRNNKVRWIPNWFVMSWTPNGRNQIIDSLPAMT</sequence>
<dbReference type="Pfam" id="PF02311">
    <property type="entry name" value="AraC_binding"/>
    <property type="match status" value="1"/>
</dbReference>
<dbReference type="EMBL" id="JBHMAG010000016">
    <property type="protein sequence ID" value="MFB9754615.1"/>
    <property type="molecule type" value="Genomic_DNA"/>
</dbReference>
<feature type="domain" description="HTH araC/xylS-type" evidence="5">
    <location>
        <begin position="168"/>
        <end position="266"/>
    </location>
</feature>
<dbReference type="InterPro" id="IPR009057">
    <property type="entry name" value="Homeodomain-like_sf"/>
</dbReference>
<keyword evidence="3" id="KW-0804">Transcription</keyword>
<feature type="domain" description="Fe/B12 periplasmic-binding" evidence="6">
    <location>
        <begin position="271"/>
        <end position="519"/>
    </location>
</feature>
<dbReference type="InterPro" id="IPR018060">
    <property type="entry name" value="HTH_AraC"/>
</dbReference>
<dbReference type="SUPFAM" id="SSF46689">
    <property type="entry name" value="Homeodomain-like"/>
    <property type="match status" value="2"/>
</dbReference>
<dbReference type="Proteomes" id="UP001589619">
    <property type="component" value="Unassembled WGS sequence"/>
</dbReference>
<feature type="coiled-coil region" evidence="4">
    <location>
        <begin position="362"/>
        <end position="389"/>
    </location>
</feature>
<evidence type="ECO:0000256" key="2">
    <source>
        <dbReference type="ARBA" id="ARBA00023125"/>
    </source>
</evidence>
<proteinExistence type="predicted"/>
<organism evidence="7 8">
    <name type="scientific">Paenibacillus hodogayensis</name>
    <dbReference type="NCBI Taxonomy" id="279208"/>
    <lineage>
        <taxon>Bacteria</taxon>
        <taxon>Bacillati</taxon>
        <taxon>Bacillota</taxon>
        <taxon>Bacilli</taxon>
        <taxon>Bacillales</taxon>
        <taxon>Paenibacillaceae</taxon>
        <taxon>Paenibacillus</taxon>
    </lineage>
</organism>
<evidence type="ECO:0000313" key="7">
    <source>
        <dbReference type="EMBL" id="MFB9754615.1"/>
    </source>
</evidence>
<accession>A0ABV5W255</accession>
<comment type="caution">
    <text evidence="7">The sequence shown here is derived from an EMBL/GenBank/DDBJ whole genome shotgun (WGS) entry which is preliminary data.</text>
</comment>
<evidence type="ECO:0000256" key="3">
    <source>
        <dbReference type="ARBA" id="ARBA00023163"/>
    </source>
</evidence>
<dbReference type="PANTHER" id="PTHR43280">
    <property type="entry name" value="ARAC-FAMILY TRANSCRIPTIONAL REGULATOR"/>
    <property type="match status" value="1"/>
</dbReference>
<keyword evidence="4" id="KW-0175">Coiled coil</keyword>
<dbReference type="SUPFAM" id="SSF53807">
    <property type="entry name" value="Helical backbone' metal receptor"/>
    <property type="match status" value="1"/>
</dbReference>
<evidence type="ECO:0000259" key="6">
    <source>
        <dbReference type="PROSITE" id="PS50983"/>
    </source>
</evidence>
<dbReference type="InterPro" id="IPR037923">
    <property type="entry name" value="HTH-like"/>
</dbReference>
<reference evidence="7 8" key="1">
    <citation type="submission" date="2024-09" db="EMBL/GenBank/DDBJ databases">
        <authorList>
            <person name="Sun Q."/>
            <person name="Mori K."/>
        </authorList>
    </citation>
    <scope>NUCLEOTIDE SEQUENCE [LARGE SCALE GENOMIC DNA]</scope>
    <source>
        <strain evidence="7 8">JCM 12520</strain>
    </source>
</reference>
<keyword evidence="1" id="KW-0805">Transcription regulation</keyword>
<dbReference type="InterPro" id="IPR002491">
    <property type="entry name" value="ABC_transptr_periplasmic_BD"/>
</dbReference>
<dbReference type="Pfam" id="PF01497">
    <property type="entry name" value="Peripla_BP_2"/>
    <property type="match status" value="1"/>
</dbReference>
<name>A0ABV5W255_9BACL</name>
<dbReference type="InterPro" id="IPR018062">
    <property type="entry name" value="HTH_AraC-typ_CS"/>
</dbReference>
<dbReference type="RefSeq" id="WP_344909251.1">
    <property type="nucleotide sequence ID" value="NZ_BAAAYO010000008.1"/>
</dbReference>
<dbReference type="PROSITE" id="PS00041">
    <property type="entry name" value="HTH_ARAC_FAMILY_1"/>
    <property type="match status" value="1"/>
</dbReference>
<dbReference type="Pfam" id="PF12833">
    <property type="entry name" value="HTH_18"/>
    <property type="match status" value="1"/>
</dbReference>
<dbReference type="PANTHER" id="PTHR43280:SF2">
    <property type="entry name" value="HTH-TYPE TRANSCRIPTIONAL REGULATOR EXSA"/>
    <property type="match status" value="1"/>
</dbReference>
<keyword evidence="8" id="KW-1185">Reference proteome</keyword>
<gene>
    <name evidence="7" type="ORF">ACFFNY_23855</name>
</gene>
<dbReference type="SMART" id="SM00342">
    <property type="entry name" value="HTH_ARAC"/>
    <property type="match status" value="1"/>
</dbReference>
<dbReference type="SUPFAM" id="SSF51215">
    <property type="entry name" value="Regulatory protein AraC"/>
    <property type="match status" value="1"/>
</dbReference>
<dbReference type="Gene3D" id="3.40.50.1980">
    <property type="entry name" value="Nitrogenase molybdenum iron protein domain"/>
    <property type="match status" value="2"/>
</dbReference>
<dbReference type="Gene3D" id="1.10.10.60">
    <property type="entry name" value="Homeodomain-like"/>
    <property type="match status" value="2"/>
</dbReference>
<dbReference type="InterPro" id="IPR003313">
    <property type="entry name" value="AraC-bd"/>
</dbReference>
<evidence type="ECO:0000259" key="5">
    <source>
        <dbReference type="PROSITE" id="PS01124"/>
    </source>
</evidence>